<dbReference type="InterPro" id="IPR036390">
    <property type="entry name" value="WH_DNA-bd_sf"/>
</dbReference>
<keyword evidence="2" id="KW-0805">Transcription regulation</keyword>
<dbReference type="PANTHER" id="PTHR30537">
    <property type="entry name" value="HTH-TYPE TRANSCRIPTIONAL REGULATOR"/>
    <property type="match status" value="1"/>
</dbReference>
<sequence>MGNPLVVAAPCPASNLNEINSFGSFAVRIFIKWTTMDWGLYRSFLEIARSGSLSAAARRLAITHPTARRHLEELEQQLGGRLFTRSTRGLIPTALAERILPEVARIEASIGAIARLASERVGSVQGTVRLAASEVMGTEVLPPMLARLRTLHPGLAFELILSDSETDILRRDADLAIRMVRPRQKSLIARRAGTIKVGFYAHKSWIDRHGAPSSLEHLLDAPNLIGQDRRRTLADALEIDATRFSRSLVLATDSDVAQIAAVRAGLGVGIVQEPLAGREPDLIRVLPGLHHKMEVWLVTHPDLRSSALVQAAMTALYAELKRYLRPMRGNTRS</sequence>
<feature type="domain" description="HTH lysR-type" evidence="5">
    <location>
        <begin position="36"/>
        <end position="93"/>
    </location>
</feature>
<dbReference type="InterPro" id="IPR005119">
    <property type="entry name" value="LysR_subst-bd"/>
</dbReference>
<evidence type="ECO:0000313" key="6">
    <source>
        <dbReference type="EMBL" id="KAA5614624.1"/>
    </source>
</evidence>
<dbReference type="Proteomes" id="UP000325255">
    <property type="component" value="Unassembled WGS sequence"/>
</dbReference>
<evidence type="ECO:0000256" key="1">
    <source>
        <dbReference type="ARBA" id="ARBA00009437"/>
    </source>
</evidence>
<proteinExistence type="inferred from homology"/>
<organism evidence="6 7">
    <name type="scientific">Rhodovastum atsumiense</name>
    <dbReference type="NCBI Taxonomy" id="504468"/>
    <lineage>
        <taxon>Bacteria</taxon>
        <taxon>Pseudomonadati</taxon>
        <taxon>Pseudomonadota</taxon>
        <taxon>Alphaproteobacteria</taxon>
        <taxon>Acetobacterales</taxon>
        <taxon>Acetobacteraceae</taxon>
        <taxon>Rhodovastum</taxon>
    </lineage>
</organism>
<evidence type="ECO:0000313" key="7">
    <source>
        <dbReference type="Proteomes" id="UP000325255"/>
    </source>
</evidence>
<evidence type="ECO:0000259" key="5">
    <source>
        <dbReference type="PROSITE" id="PS50931"/>
    </source>
</evidence>
<dbReference type="PANTHER" id="PTHR30537:SF3">
    <property type="entry name" value="TRANSCRIPTIONAL REGULATORY PROTEIN"/>
    <property type="match status" value="1"/>
</dbReference>
<evidence type="ECO:0000256" key="2">
    <source>
        <dbReference type="ARBA" id="ARBA00023015"/>
    </source>
</evidence>
<dbReference type="GO" id="GO:0003700">
    <property type="term" value="F:DNA-binding transcription factor activity"/>
    <property type="evidence" value="ECO:0007669"/>
    <property type="project" value="InterPro"/>
</dbReference>
<keyword evidence="4" id="KW-0804">Transcription</keyword>
<dbReference type="InterPro" id="IPR036388">
    <property type="entry name" value="WH-like_DNA-bd_sf"/>
</dbReference>
<dbReference type="Gene3D" id="3.40.190.290">
    <property type="match status" value="1"/>
</dbReference>
<evidence type="ECO:0000256" key="4">
    <source>
        <dbReference type="ARBA" id="ARBA00023163"/>
    </source>
</evidence>
<dbReference type="InterPro" id="IPR058163">
    <property type="entry name" value="LysR-type_TF_proteobact-type"/>
</dbReference>
<dbReference type="GO" id="GO:0006351">
    <property type="term" value="P:DNA-templated transcription"/>
    <property type="evidence" value="ECO:0007669"/>
    <property type="project" value="TreeGrafter"/>
</dbReference>
<gene>
    <name evidence="6" type="ORF">F1189_00395</name>
</gene>
<dbReference type="SUPFAM" id="SSF53850">
    <property type="entry name" value="Periplasmic binding protein-like II"/>
    <property type="match status" value="1"/>
</dbReference>
<name>A0A5M6J2A5_9PROT</name>
<dbReference type="SUPFAM" id="SSF46785">
    <property type="entry name" value="Winged helix' DNA-binding domain"/>
    <property type="match status" value="1"/>
</dbReference>
<dbReference type="PROSITE" id="PS50931">
    <property type="entry name" value="HTH_LYSR"/>
    <property type="match status" value="1"/>
</dbReference>
<dbReference type="OrthoDB" id="7333438at2"/>
<dbReference type="GO" id="GO:0043565">
    <property type="term" value="F:sequence-specific DNA binding"/>
    <property type="evidence" value="ECO:0007669"/>
    <property type="project" value="TreeGrafter"/>
</dbReference>
<reference evidence="6 7" key="1">
    <citation type="submission" date="2019-09" db="EMBL/GenBank/DDBJ databases">
        <title>Genome sequence of Rhodovastum atsumiense, a diverse member of the Acetobacteraceae family of non-sulfur purple photosynthetic bacteria.</title>
        <authorList>
            <person name="Meyer T."/>
            <person name="Kyndt J."/>
        </authorList>
    </citation>
    <scope>NUCLEOTIDE SEQUENCE [LARGE SCALE GENOMIC DNA]</scope>
    <source>
        <strain evidence="6 7">DSM 21279</strain>
    </source>
</reference>
<dbReference type="InterPro" id="IPR000847">
    <property type="entry name" value="LysR_HTH_N"/>
</dbReference>
<keyword evidence="7" id="KW-1185">Reference proteome</keyword>
<dbReference type="Gene3D" id="1.10.10.10">
    <property type="entry name" value="Winged helix-like DNA-binding domain superfamily/Winged helix DNA-binding domain"/>
    <property type="match status" value="1"/>
</dbReference>
<comment type="similarity">
    <text evidence="1">Belongs to the LysR transcriptional regulatory family.</text>
</comment>
<protein>
    <submittedName>
        <fullName evidence="6">LysR family transcriptional regulator</fullName>
    </submittedName>
</protein>
<keyword evidence="3" id="KW-0238">DNA-binding</keyword>
<dbReference type="EMBL" id="VWPK01000001">
    <property type="protein sequence ID" value="KAA5614624.1"/>
    <property type="molecule type" value="Genomic_DNA"/>
</dbReference>
<dbReference type="Pfam" id="PF03466">
    <property type="entry name" value="LysR_substrate"/>
    <property type="match status" value="1"/>
</dbReference>
<accession>A0A5M6J2A5</accession>
<dbReference type="AlphaFoldDB" id="A0A5M6J2A5"/>
<dbReference type="Pfam" id="PF00126">
    <property type="entry name" value="HTH_1"/>
    <property type="match status" value="1"/>
</dbReference>
<comment type="caution">
    <text evidence="6">The sequence shown here is derived from an EMBL/GenBank/DDBJ whole genome shotgun (WGS) entry which is preliminary data.</text>
</comment>
<evidence type="ECO:0000256" key="3">
    <source>
        <dbReference type="ARBA" id="ARBA00023125"/>
    </source>
</evidence>